<dbReference type="PANTHER" id="PTHR24148">
    <property type="entry name" value="ANKYRIN REPEAT DOMAIN-CONTAINING PROTEIN 39 HOMOLOG-RELATED"/>
    <property type="match status" value="1"/>
</dbReference>
<evidence type="ECO:0000313" key="2">
    <source>
        <dbReference type="EMBL" id="KAK5626060.1"/>
    </source>
</evidence>
<gene>
    <name evidence="2" type="ORF">RRF57_001775</name>
</gene>
<reference evidence="2 3" key="1">
    <citation type="submission" date="2023-10" db="EMBL/GenBank/DDBJ databases">
        <title>Draft genome sequence of Xylaria bambusicola isolate GMP-LS, the root and basal stem rot pathogen of sugarcane in Indonesia.</title>
        <authorList>
            <person name="Selvaraj P."/>
            <person name="Muralishankar V."/>
            <person name="Muruganantham S."/>
            <person name="Sp S."/>
            <person name="Haryani S."/>
            <person name="Lau K.J.X."/>
            <person name="Naqvi N.I."/>
        </authorList>
    </citation>
    <scope>NUCLEOTIDE SEQUENCE [LARGE SCALE GENOMIC DNA]</scope>
    <source>
        <strain evidence="2">GMP-LS</strain>
    </source>
</reference>
<proteinExistence type="predicted"/>
<evidence type="ECO:0000259" key="1">
    <source>
        <dbReference type="Pfam" id="PF06985"/>
    </source>
</evidence>
<dbReference type="Proteomes" id="UP001305414">
    <property type="component" value="Unassembled WGS sequence"/>
</dbReference>
<accession>A0AAN7YV57</accession>
<name>A0AAN7YV57_9PEZI</name>
<dbReference type="EMBL" id="JAWHQM010000003">
    <property type="protein sequence ID" value="KAK5626060.1"/>
    <property type="molecule type" value="Genomic_DNA"/>
</dbReference>
<organism evidence="2 3">
    <name type="scientific">Xylaria bambusicola</name>
    <dbReference type="NCBI Taxonomy" id="326684"/>
    <lineage>
        <taxon>Eukaryota</taxon>
        <taxon>Fungi</taxon>
        <taxon>Dikarya</taxon>
        <taxon>Ascomycota</taxon>
        <taxon>Pezizomycotina</taxon>
        <taxon>Sordariomycetes</taxon>
        <taxon>Xylariomycetidae</taxon>
        <taxon>Xylariales</taxon>
        <taxon>Xylariaceae</taxon>
        <taxon>Xylaria</taxon>
    </lineage>
</organism>
<dbReference type="Pfam" id="PF26639">
    <property type="entry name" value="Het-6_barrel"/>
    <property type="match status" value="1"/>
</dbReference>
<evidence type="ECO:0000313" key="3">
    <source>
        <dbReference type="Proteomes" id="UP001305414"/>
    </source>
</evidence>
<dbReference type="InterPro" id="IPR010730">
    <property type="entry name" value="HET"/>
</dbReference>
<dbReference type="InterPro" id="IPR052895">
    <property type="entry name" value="HetReg/Transcr_Mod"/>
</dbReference>
<feature type="domain" description="Heterokaryon incompatibility" evidence="1">
    <location>
        <begin position="134"/>
        <end position="280"/>
    </location>
</feature>
<dbReference type="PANTHER" id="PTHR24148:SF64">
    <property type="entry name" value="HETEROKARYON INCOMPATIBILITY DOMAIN-CONTAINING PROTEIN"/>
    <property type="match status" value="1"/>
</dbReference>
<keyword evidence="3" id="KW-1185">Reference proteome</keyword>
<sequence length="668" mass="74145">MSQGTNPSQQDETQVLGQLFAGLLTGQSSCPVHEECDSGCSSRIGVRRYRLMPNGERQEEGDERARLAANTTKNAVPERTQPLVIGDNVPIFQHSPLTRPGSQIRLLKVKRGFLRADPVDCELIHFDINNAPPYGALSYCWGPPPDNIKFLCNGSVFYGRASLERSLKRLRAGFRPGQREDYIWADAICINQQDLVEKDAQIRLMEHIYSGAATVYVDLGDVEGQTVSVGGAALRFPAMGGMGVQDALTHSDDLEHPLHYLTAFQALTQPWFTRTWIIQELTLAKNVKYMFGGNVFTQKHLDSMLSKESIVSHPERQRKLMSSNAVMRGYMNCQKLQRIKSQTGKMDSLELIQLTRDFGVTNAEDKIFGLFALLSDADREAIGPYSRATEQVYRRFAALQVRRGRTIRMLDSARLQRRHGEVKNLPSWVPDWTAQGKSPKVISTLRPTPYSASGAAQAQIQFIGDMTGSGGISVRCLAMDTIETVAHVHTAPLLPSGQPDFLVFHDKFRAAFDELIRQRKSVYRNNEEAFARALLMDDMYTGRNAIMHSSPITDPAATYRSALTAWRERRSEGGLGGRKMDAVQTYQMQARTAAVGRGFATTGSGYIGLMPPCAQVGDLIIVILGATVPYVVRKAQDGYVLVGDAFVYGLMYGEALQRKLQPVDIVLV</sequence>
<comment type="caution">
    <text evidence="2">The sequence shown here is derived from an EMBL/GenBank/DDBJ whole genome shotgun (WGS) entry which is preliminary data.</text>
</comment>
<dbReference type="Pfam" id="PF06985">
    <property type="entry name" value="HET"/>
    <property type="match status" value="1"/>
</dbReference>
<dbReference type="AlphaFoldDB" id="A0AAN7YV57"/>
<protein>
    <recommendedName>
        <fullName evidence="1">Heterokaryon incompatibility domain-containing protein</fullName>
    </recommendedName>
</protein>